<name>A0ABU4WFR9_9FUSO</name>
<evidence type="ECO:0000313" key="1">
    <source>
        <dbReference type="EMBL" id="MDX8337401.1"/>
    </source>
</evidence>
<dbReference type="Proteomes" id="UP001279681">
    <property type="component" value="Unassembled WGS sequence"/>
</dbReference>
<keyword evidence="2" id="KW-1185">Reference proteome</keyword>
<proteinExistence type="predicted"/>
<gene>
    <name evidence="1" type="ORF">RFV38_13020</name>
</gene>
<accession>A0ABU4WFR9</accession>
<evidence type="ECO:0000313" key="2">
    <source>
        <dbReference type="Proteomes" id="UP001279681"/>
    </source>
</evidence>
<sequence>MDYSPIYINYVKVLELEIKNKLNLYEKLTFGGLIEKIGNLYEFKTFIDALMKNRIIEMRNRATHLSDLKKIECGKIRNLLLNEGWLDRLLYILESFNQETVKEIELNINILDADGCEFFKNKLYTVYTTLDDKKILSNKNIKLGAFKGKGMEIEHNNLIYILI</sequence>
<comment type="caution">
    <text evidence="1">The sequence shown here is derived from an EMBL/GenBank/DDBJ whole genome shotgun (WGS) entry which is preliminary data.</text>
</comment>
<reference evidence="2" key="1">
    <citation type="submission" date="2023-07" db="EMBL/GenBank/DDBJ databases">
        <authorList>
            <person name="Colorado M.A."/>
            <person name="Villamil L.M."/>
            <person name="Melo J.F."/>
            <person name="Rodriguez J.A."/>
            <person name="Ruiz R.Y."/>
        </authorList>
    </citation>
    <scope>NUCLEOTIDE SEQUENCE [LARGE SCALE GENOMIC DNA]</scope>
    <source>
        <strain evidence="2">C33</strain>
    </source>
</reference>
<organism evidence="1 2">
    <name type="scientific">Candidatus Cetobacterium colombiensis</name>
    <dbReference type="NCBI Taxonomy" id="3073100"/>
    <lineage>
        <taxon>Bacteria</taxon>
        <taxon>Fusobacteriati</taxon>
        <taxon>Fusobacteriota</taxon>
        <taxon>Fusobacteriia</taxon>
        <taxon>Fusobacteriales</taxon>
        <taxon>Fusobacteriaceae</taxon>
        <taxon>Cetobacterium</taxon>
    </lineage>
</organism>
<dbReference type="EMBL" id="JAVIKH010000036">
    <property type="protein sequence ID" value="MDX8337401.1"/>
    <property type="molecule type" value="Genomic_DNA"/>
</dbReference>
<dbReference type="RefSeq" id="WP_320314738.1">
    <property type="nucleotide sequence ID" value="NZ_JAVIKH010000036.1"/>
</dbReference>
<protein>
    <submittedName>
        <fullName evidence="1">Uncharacterized protein</fullName>
    </submittedName>
</protein>